<sequence length="229" mass="25398">MHPNHTSDPQRVAVRWRGLLAALSVLVLGGCASVYRVDNAVESFPRWNDVAGGTRLAVAAPQRPQTYRFDRLPSQTEGHQAAGQDRLEELARTALGKVGWHQADGGAPPSWTVQVSASSLRLPHAPWEDPWDHHWGAFGMFGRGHVITGSGQIIWSPMFLHTDWPYYQRKVSLLIRHAGSQQVVYETHAAHEGRWNSTPELWSAMLDAALQGFPTPPAGVRQVNIDVPR</sequence>
<proteinExistence type="predicted"/>
<protein>
    <recommendedName>
        <fullName evidence="3">DUF4136 domain-containing protein</fullName>
    </recommendedName>
</protein>
<dbReference type="RefSeq" id="WP_177137470.1">
    <property type="nucleotide sequence ID" value="NZ_VYGV01000016.1"/>
</dbReference>
<organism evidence="1 2">
    <name type="scientific">Hydrogenophaga aromaticivorans</name>
    <dbReference type="NCBI Taxonomy" id="2610898"/>
    <lineage>
        <taxon>Bacteria</taxon>
        <taxon>Pseudomonadati</taxon>
        <taxon>Pseudomonadota</taxon>
        <taxon>Betaproteobacteria</taxon>
        <taxon>Burkholderiales</taxon>
        <taxon>Comamonadaceae</taxon>
        <taxon>Hydrogenophaga</taxon>
    </lineage>
</organism>
<evidence type="ECO:0000313" key="2">
    <source>
        <dbReference type="Proteomes" id="UP000545507"/>
    </source>
</evidence>
<accession>A0A7Y8KZF2</accession>
<dbReference type="AlphaFoldDB" id="A0A7Y8KZF2"/>
<evidence type="ECO:0000313" key="1">
    <source>
        <dbReference type="EMBL" id="NWF47607.1"/>
    </source>
</evidence>
<reference evidence="1 2" key="1">
    <citation type="submission" date="2019-09" db="EMBL/GenBank/DDBJ databases">
        <title>Hydrogenophaga aromatica sp. nov., isolated from a para-xylene-degrading enrichment culture.</title>
        <authorList>
            <person name="Tancsics A."/>
            <person name="Banerjee S."/>
        </authorList>
    </citation>
    <scope>NUCLEOTIDE SEQUENCE [LARGE SCALE GENOMIC DNA]</scope>
    <source>
        <strain evidence="1 2">D2P1</strain>
    </source>
</reference>
<name>A0A7Y8KZF2_9BURK</name>
<keyword evidence="2" id="KW-1185">Reference proteome</keyword>
<evidence type="ECO:0008006" key="3">
    <source>
        <dbReference type="Google" id="ProtNLM"/>
    </source>
</evidence>
<dbReference type="Proteomes" id="UP000545507">
    <property type="component" value="Unassembled WGS sequence"/>
</dbReference>
<comment type="caution">
    <text evidence="1">The sequence shown here is derived from an EMBL/GenBank/DDBJ whole genome shotgun (WGS) entry which is preliminary data.</text>
</comment>
<dbReference type="EMBL" id="VYGV01000016">
    <property type="protein sequence ID" value="NWF47607.1"/>
    <property type="molecule type" value="Genomic_DNA"/>
</dbReference>
<gene>
    <name evidence="1" type="ORF">F3K02_20475</name>
</gene>